<dbReference type="KEGG" id="bgok:Pr1d_30070"/>
<dbReference type="CDD" id="cd02976">
    <property type="entry name" value="NrdH"/>
    <property type="match status" value="1"/>
</dbReference>
<protein>
    <submittedName>
        <fullName evidence="1">Glutaredoxin 3</fullName>
    </submittedName>
</protein>
<proteinExistence type="predicted"/>
<dbReference type="EMBL" id="CP042913">
    <property type="protein sequence ID" value="QEG35705.1"/>
    <property type="molecule type" value="Genomic_DNA"/>
</dbReference>
<gene>
    <name evidence="1" type="ORF">Pr1d_30070</name>
</gene>
<dbReference type="InterPro" id="IPR036249">
    <property type="entry name" value="Thioredoxin-like_sf"/>
</dbReference>
<dbReference type="AlphaFoldDB" id="A0A5B9QDK3"/>
<sequence>MKKNTVMESHTTPTPVRCDQMNVTLYTREGCHLCDDANALLCAHGLSPRKVDIDENEQLRNKFDTCVPVVEIDGKIRFRGKVDPILLKRLLIAESNA</sequence>
<reference evidence="1 2" key="1">
    <citation type="submission" date="2019-08" db="EMBL/GenBank/DDBJ databases">
        <title>Deep-cultivation of Planctomycetes and their phenomic and genomic characterization uncovers novel biology.</title>
        <authorList>
            <person name="Wiegand S."/>
            <person name="Jogler M."/>
            <person name="Boedeker C."/>
            <person name="Pinto D."/>
            <person name="Vollmers J."/>
            <person name="Rivas-Marin E."/>
            <person name="Kohn T."/>
            <person name="Peeters S.H."/>
            <person name="Heuer A."/>
            <person name="Rast P."/>
            <person name="Oberbeckmann S."/>
            <person name="Bunk B."/>
            <person name="Jeske O."/>
            <person name="Meyerdierks A."/>
            <person name="Storesund J.E."/>
            <person name="Kallscheuer N."/>
            <person name="Luecker S."/>
            <person name="Lage O.M."/>
            <person name="Pohl T."/>
            <person name="Merkel B.J."/>
            <person name="Hornburger P."/>
            <person name="Mueller R.-W."/>
            <person name="Bruemmer F."/>
            <person name="Labrenz M."/>
            <person name="Spormann A.M."/>
            <person name="Op den Camp H."/>
            <person name="Overmann J."/>
            <person name="Amann R."/>
            <person name="Jetten M.S.M."/>
            <person name="Mascher T."/>
            <person name="Medema M.H."/>
            <person name="Devos D.P."/>
            <person name="Kaster A.-K."/>
            <person name="Ovreas L."/>
            <person name="Rohde M."/>
            <person name="Galperin M.Y."/>
            <person name="Jogler C."/>
        </authorList>
    </citation>
    <scope>NUCLEOTIDE SEQUENCE [LARGE SCALE GENOMIC DNA]</scope>
    <source>
        <strain evidence="1 2">Pr1d</strain>
    </source>
</reference>
<dbReference type="SUPFAM" id="SSF52833">
    <property type="entry name" value="Thioredoxin-like"/>
    <property type="match status" value="1"/>
</dbReference>
<dbReference type="Gene3D" id="3.40.30.10">
    <property type="entry name" value="Glutaredoxin"/>
    <property type="match status" value="1"/>
</dbReference>
<dbReference type="Pfam" id="PF05768">
    <property type="entry name" value="Glrx-like"/>
    <property type="match status" value="1"/>
</dbReference>
<keyword evidence="2" id="KW-1185">Reference proteome</keyword>
<name>A0A5B9QDK3_9BACT</name>
<dbReference type="Proteomes" id="UP000323917">
    <property type="component" value="Chromosome"/>
</dbReference>
<evidence type="ECO:0000313" key="2">
    <source>
        <dbReference type="Proteomes" id="UP000323917"/>
    </source>
</evidence>
<organism evidence="1 2">
    <name type="scientific">Bythopirellula goksoeyrii</name>
    <dbReference type="NCBI Taxonomy" id="1400387"/>
    <lineage>
        <taxon>Bacteria</taxon>
        <taxon>Pseudomonadati</taxon>
        <taxon>Planctomycetota</taxon>
        <taxon>Planctomycetia</taxon>
        <taxon>Pirellulales</taxon>
        <taxon>Lacipirellulaceae</taxon>
        <taxon>Bythopirellula</taxon>
    </lineage>
</organism>
<dbReference type="InterPro" id="IPR008554">
    <property type="entry name" value="Glutaredoxin-like"/>
</dbReference>
<accession>A0A5B9QDK3</accession>
<evidence type="ECO:0000313" key="1">
    <source>
        <dbReference type="EMBL" id="QEG35705.1"/>
    </source>
</evidence>
<dbReference type="RefSeq" id="WP_210417712.1">
    <property type="nucleotide sequence ID" value="NZ_CP042913.1"/>
</dbReference>